<dbReference type="Pfam" id="PF00058">
    <property type="entry name" value="Ldl_recept_b"/>
    <property type="match status" value="3"/>
</dbReference>
<dbReference type="SMART" id="SM00192">
    <property type="entry name" value="LDLa"/>
    <property type="match status" value="13"/>
</dbReference>
<dbReference type="GO" id="GO:0006897">
    <property type="term" value="P:endocytosis"/>
    <property type="evidence" value="ECO:0007669"/>
    <property type="project" value="UniProtKB-KW"/>
</dbReference>
<dbReference type="InterPro" id="IPR011042">
    <property type="entry name" value="6-blade_b-propeller_TolB-like"/>
</dbReference>
<dbReference type="PROSITE" id="PS01209">
    <property type="entry name" value="LDLRA_1"/>
    <property type="match status" value="7"/>
</dbReference>
<evidence type="ECO:0000256" key="17">
    <source>
        <dbReference type="PROSITE-ProRule" id="PRU00461"/>
    </source>
</evidence>
<dbReference type="InterPro" id="IPR056588">
    <property type="entry name" value="EGF_LRP2"/>
</dbReference>
<dbReference type="Gene3D" id="2.40.128.620">
    <property type="match status" value="1"/>
</dbReference>
<feature type="disulfide bond" evidence="16">
    <location>
        <begin position="1349"/>
        <end position="1367"/>
    </location>
</feature>
<evidence type="ECO:0000313" key="21">
    <source>
        <dbReference type="Proteomes" id="UP000054495"/>
    </source>
</evidence>
<keyword evidence="13" id="KW-0325">Glycoprotein</keyword>
<keyword evidence="12" id="KW-0168">Coated pit</keyword>
<comment type="subcellular location">
    <subcellularLocation>
        <location evidence="15">Endomembrane system</location>
        <topology evidence="15">Single-pass type I membrane protein</topology>
    </subcellularLocation>
    <subcellularLocation>
        <location evidence="14">Membrane</location>
        <location evidence="14">Coated pit</location>
    </subcellularLocation>
</comment>
<feature type="disulfide bond" evidence="16">
    <location>
        <begin position="1309"/>
        <end position="1327"/>
    </location>
</feature>
<keyword evidence="11 20" id="KW-0675">Receptor</keyword>
<feature type="disulfide bond" evidence="16">
    <location>
        <begin position="1907"/>
        <end position="1925"/>
    </location>
</feature>
<organism evidence="20 21">
    <name type="scientific">Ancylostoma ceylanicum</name>
    <dbReference type="NCBI Taxonomy" id="53326"/>
    <lineage>
        <taxon>Eukaryota</taxon>
        <taxon>Metazoa</taxon>
        <taxon>Ecdysozoa</taxon>
        <taxon>Nematoda</taxon>
        <taxon>Chromadorea</taxon>
        <taxon>Rhabditida</taxon>
        <taxon>Rhabditina</taxon>
        <taxon>Rhabditomorpha</taxon>
        <taxon>Strongyloidea</taxon>
        <taxon>Ancylostomatidae</taxon>
        <taxon>Ancylostomatinae</taxon>
        <taxon>Ancylostoma</taxon>
    </lineage>
</organism>
<dbReference type="InterPro" id="IPR023415">
    <property type="entry name" value="LDLR_class-A_CS"/>
</dbReference>
<dbReference type="InterPro" id="IPR051221">
    <property type="entry name" value="LDLR-related"/>
</dbReference>
<dbReference type="InterPro" id="IPR001881">
    <property type="entry name" value="EGF-like_Ca-bd_dom"/>
</dbReference>
<feature type="domain" description="EGF-like" evidence="19">
    <location>
        <begin position="1732"/>
        <end position="1771"/>
    </location>
</feature>
<dbReference type="FunFam" id="2.120.10.30:FF:000241">
    <property type="entry name" value="Low-density lipoprotein receptor-related protein 6"/>
    <property type="match status" value="1"/>
</dbReference>
<feature type="disulfide bond" evidence="16">
    <location>
        <begin position="1818"/>
        <end position="1830"/>
    </location>
</feature>
<comment type="caution">
    <text evidence="16">Lacks conserved residue(s) required for the propagation of feature annotation.</text>
</comment>
<feature type="domain" description="EGF-like calcium-binding" evidence="18">
    <location>
        <begin position="30"/>
        <end position="68"/>
    </location>
</feature>
<feature type="disulfide bond" evidence="16">
    <location>
        <begin position="1361"/>
        <end position="1376"/>
    </location>
</feature>
<feature type="repeat" description="LDL-receptor class B" evidence="17">
    <location>
        <begin position="496"/>
        <end position="540"/>
    </location>
</feature>
<feature type="disulfide bond" evidence="16">
    <location>
        <begin position="1390"/>
        <end position="1402"/>
    </location>
</feature>
<dbReference type="FunFam" id="2.10.25.10:FF:000740">
    <property type="entry name" value="Low-density lipoprotein receptor domain class A"/>
    <property type="match status" value="1"/>
</dbReference>
<sequence length="1986" mass="219430">MATLSISTIHYRFQALGVAAVHPVLQPKVSSNPCEHSPCSHICLLSSKGFSCGCPMGKRLDASGKNCVVDQKPFLLLIQKTNVFGVEMTQRGNSTPSLAGMIPLAGLANAFDAGYDADSGDLFVLEHTNQARTLTQVSTDAAIYRSSINAGNKTQLYSSQISDDPYCMAFDWNGRNLYVGNKISQTIEVVRTVGTQYRAVVLSNDQTPTAVVTPVSIAVDSDRGLLFWLDRGGGAADVKVARANLDGTNVLVIASNDLSELDHIALDTTNQRVYFSEGKAGRITSVTYDGQDRHYVMNDAGKQPNGVAFFSDRLFYSDSAFDSIDVATIVGDGQPPQFTHFKKDIENLVNIKVLQPRASSVSHPCRTDNGNCKHICVPQQFSQHTCMCATGYMKDGPTSCKLFDESFVMVATKNKVVAYPLDETHQKGVAMDPIGGLSITSIDFEFESRTIFVAEAAGINKGITAYTIGESAPRPIVRDTFGSMTIRSIAVDWINFNLYFINQDSERTNIEVCKLDGQYRKILFTTKTETPSSIAVDPIGRYIYWADQGQKPSIQRAFLDGTRRELIVGADHVAEPTDVIVDPASRMVYWADAKKDGIYRIRPNGGMPELVRPDIASAAGISLINQQMYWTDNRLEKVFRASSKPNQTSLLLSPSTIAAGLKDLGDVVVFCSENQPKGSSPCQITDNLRKSPCPQLCFSSPGTQSPSCACARGVLKGRTCEEPDTYLMFADGDRIIDASIEPDIKASRPLKEPFPAIENLQVFDVDVNLRRIYYVTESPAGVNISWFSMNNAENPRMILGGTKQKHATEIRHISDMKLDWVTQKVYFTTGRAGKVMSIDSQGEHLSTIATGDWTYALALDPCSGLMFWSDSGYKASGGLYEPRIERSNMAGGNRKVIVSESVSLPAAITVDFRDMKIYWADVNRLNIECSDYDGNNRKDSGGTIETVVGDRRIPGTLRVFASESDVRTRNQICNALTSSLCKTDNGGCDQICNVIADEVGLAASKVQCSCNDTYELVQEPGKDFPTQCVLRSSAESGMAKECQPPYNFQCGDGACVSLGVTCNGRPDCSDASDENPNYCNTRSCPENYFLCTNRRCIDEVKRCNHIDDCGDASDELDCAAAVTCASGTFACGNGHCINQTKALLRQKKPILDQKFPARTGPRPLIFPVRCPSGRCIPETWQCDGDNDCGDNWDETHTNCTDSSGKRICVGEYLFQCDNGKCISRAFICDGEDDCGDSSDEHTRHSCGNRTCTDKEFHCISNARLAQPKYECIPKAWVCDGDVTCAGGEDEAADLCKTEKKECNKGEFRCQNQHCIHQSWECDGDNDCLDGSDEHANCTYSSCQAEFWQCANHKCIPNSWRCDGNDDCDDGSDEKDCAQAQKDMGTGHALCPKGQYQCLTGQCIDERKVCDRNYDCPDRKGISGCSQTCEDKIGSYKCGCVDGYLLARDDHSCKRIQAEPEPWLMLANKHYIRKISMDGNKYEMAAQGFDNVVSIDIDLTENKVYMVDQNKLRLLRVDIEEMDSPISSYETVLRHNIYGIEGFAIDWVGRKIYMMNRQEKSIRVCELDGRFCRTLIRDRISQPKAIAIHPGKGYLFFSEWSLQPYIGRMALDGSPELADPIVKLAENDLGWPNALTIDYYSGRLFWGDAHLNEIGFMDLDGGGRRHIPAQRTSHVSSMVVFDDYLYWSDWNLREVVRCDKWTGKNETVIKKTIQLPNDLRVVHPMRQPAYPNPCGTNNGGCSHLCLIGGGGNGYSCACPDQFVLLGDNKTCEPNCTDRQFACGGDDAKCIPKLWYCDGEPDCRDGSDEPGKDICGLRICPAGEFQCANHNCTRPFQLCDGNDDCGDGSDEQDCDKPCDPWMFKCAATGKCIPKRFTCDGDDDCGDRSDEADSLCLHPDRNCTAEEFRCNNNKCIAKAWRCDNDDDCGDGSDETPECAQMDCRRGWTRCASSYRCIPNWAFCNGQDDCRDNSDENKERCPICDDIGTF</sequence>
<dbReference type="Gene3D" id="2.10.25.10">
    <property type="entry name" value="Laminin"/>
    <property type="match status" value="2"/>
</dbReference>
<dbReference type="GO" id="GO:0043235">
    <property type="term" value="C:receptor complex"/>
    <property type="evidence" value="ECO:0007669"/>
    <property type="project" value="TreeGrafter"/>
</dbReference>
<evidence type="ECO:0000259" key="19">
    <source>
        <dbReference type="SMART" id="SM00181"/>
    </source>
</evidence>
<dbReference type="Proteomes" id="UP000054495">
    <property type="component" value="Unassembled WGS sequence"/>
</dbReference>
<dbReference type="InterPro" id="IPR036055">
    <property type="entry name" value="LDL_receptor-like_sf"/>
</dbReference>
<dbReference type="InterPro" id="IPR002172">
    <property type="entry name" value="LDrepeatLR_classA_rpt"/>
</dbReference>
<comment type="similarity">
    <text evidence="1">Belongs to the LDLR family.</text>
</comment>
<feature type="disulfide bond" evidence="16">
    <location>
        <begin position="1397"/>
        <end position="1415"/>
    </location>
</feature>
<keyword evidence="7" id="KW-0106">Calcium</keyword>
<feature type="disulfide bond" evidence="16">
    <location>
        <begin position="1091"/>
        <end position="1109"/>
    </location>
</feature>
<dbReference type="Pfam" id="PF00057">
    <property type="entry name" value="Ldl_recept_a"/>
    <property type="match status" value="12"/>
</dbReference>
<dbReference type="PANTHER" id="PTHR22722:SF15">
    <property type="entry name" value="LOW-DENSITY LIPOPROTEIN RECEPTOR-RELATED"/>
    <property type="match status" value="1"/>
</dbReference>
<evidence type="ECO:0000256" key="11">
    <source>
        <dbReference type="ARBA" id="ARBA00023170"/>
    </source>
</evidence>
<evidence type="ECO:0000256" key="7">
    <source>
        <dbReference type="ARBA" id="ARBA00022837"/>
    </source>
</evidence>
<dbReference type="PROSITE" id="PS50068">
    <property type="entry name" value="LDLRA_2"/>
    <property type="match status" value="13"/>
</dbReference>
<dbReference type="GO" id="GO:0005509">
    <property type="term" value="F:calcium ion binding"/>
    <property type="evidence" value="ECO:0007669"/>
    <property type="project" value="InterPro"/>
</dbReference>
<dbReference type="FunFam" id="4.10.400.10:FF:000209">
    <property type="entry name" value="Low-density lipoprotein receptor-related protein"/>
    <property type="match status" value="1"/>
</dbReference>
<accession>A0A0D6M4A8</accession>
<evidence type="ECO:0000256" key="9">
    <source>
        <dbReference type="ARBA" id="ARBA00023136"/>
    </source>
</evidence>
<dbReference type="GO" id="GO:0005905">
    <property type="term" value="C:clathrin-coated pit"/>
    <property type="evidence" value="ECO:0007669"/>
    <property type="project" value="UniProtKB-KW"/>
</dbReference>
<dbReference type="SUPFAM" id="SSF63825">
    <property type="entry name" value="YWTD domain"/>
    <property type="match status" value="4"/>
</dbReference>
<dbReference type="SUPFAM" id="SSF57196">
    <property type="entry name" value="EGF/Laminin"/>
    <property type="match status" value="4"/>
</dbReference>
<dbReference type="FunFam" id="4.10.400.10:FF:000011">
    <property type="entry name" value="Low-density lipoprotein receptor-related protein 1"/>
    <property type="match status" value="1"/>
</dbReference>
<feature type="repeat" description="LDL-receptor class B" evidence="17">
    <location>
        <begin position="541"/>
        <end position="585"/>
    </location>
</feature>
<dbReference type="EMBL" id="KE124802">
    <property type="protein sequence ID" value="EPB78979.1"/>
    <property type="molecule type" value="Genomic_DNA"/>
</dbReference>
<dbReference type="Pfam" id="PF14670">
    <property type="entry name" value="FXa_inhibition"/>
    <property type="match status" value="1"/>
</dbReference>
<evidence type="ECO:0000256" key="14">
    <source>
        <dbReference type="ARBA" id="ARBA00037878"/>
    </source>
</evidence>
<dbReference type="Pfam" id="PF24468">
    <property type="entry name" value="EGF_LRP2"/>
    <property type="match status" value="1"/>
</dbReference>
<feature type="domain" description="EGF-like" evidence="19">
    <location>
        <begin position="681"/>
        <end position="721"/>
    </location>
</feature>
<evidence type="ECO:0000259" key="18">
    <source>
        <dbReference type="SMART" id="SM00179"/>
    </source>
</evidence>
<dbReference type="Gene3D" id="2.120.10.30">
    <property type="entry name" value="TolB, C-terminal domain"/>
    <property type="match status" value="5"/>
</dbReference>
<dbReference type="SMART" id="SM00179">
    <property type="entry name" value="EGF_CA"/>
    <property type="match status" value="2"/>
</dbReference>
<dbReference type="FunFam" id="2.40.128.620:FF:000002">
    <property type="entry name" value="Low-density lipoprotein receptor-related protein"/>
    <property type="match status" value="1"/>
</dbReference>
<feature type="disulfide bond" evidence="16">
    <location>
        <begin position="1825"/>
        <end position="1843"/>
    </location>
</feature>
<evidence type="ECO:0000313" key="20">
    <source>
        <dbReference type="EMBL" id="EPB78979.1"/>
    </source>
</evidence>
<keyword evidence="5" id="KW-0732">Signal</keyword>
<dbReference type="PROSITE" id="PS51120">
    <property type="entry name" value="LDLRB"/>
    <property type="match status" value="3"/>
</dbReference>
<name>A0A0D6M4A8_9BILA</name>
<dbReference type="FunFam" id="4.10.400.10:FF:000002">
    <property type="entry name" value="Low-density lipoprotein receptor-related protein 1"/>
    <property type="match status" value="1"/>
</dbReference>
<evidence type="ECO:0000256" key="6">
    <source>
        <dbReference type="ARBA" id="ARBA00022737"/>
    </source>
</evidence>
<dbReference type="InterPro" id="IPR000033">
    <property type="entry name" value="LDLR_classB_rpt"/>
</dbReference>
<dbReference type="Gene3D" id="4.10.400.10">
    <property type="entry name" value="Low-density Lipoprotein Receptor"/>
    <property type="match status" value="12"/>
</dbReference>
<evidence type="ECO:0000256" key="2">
    <source>
        <dbReference type="ARBA" id="ARBA00022536"/>
    </source>
</evidence>
<keyword evidence="4" id="KW-0812">Transmembrane</keyword>
<evidence type="ECO:0000256" key="15">
    <source>
        <dbReference type="ARBA" id="ARBA00046288"/>
    </source>
</evidence>
<dbReference type="PANTHER" id="PTHR22722">
    <property type="entry name" value="LOW-DENSITY LIPOPROTEIN RECEPTOR-RELATED PROTEIN 2-RELATED"/>
    <property type="match status" value="1"/>
</dbReference>
<protein>
    <submittedName>
        <fullName evidence="20">Low-density lipoprotein receptor domain class A</fullName>
    </submittedName>
</protein>
<feature type="disulfide bond" evidence="16">
    <location>
        <begin position="1084"/>
        <end position="1096"/>
    </location>
</feature>
<evidence type="ECO:0000256" key="1">
    <source>
        <dbReference type="ARBA" id="ARBA00009939"/>
    </source>
</evidence>
<dbReference type="SUPFAM" id="SSF57424">
    <property type="entry name" value="LDL receptor-like module"/>
    <property type="match status" value="13"/>
</dbReference>
<keyword evidence="3" id="KW-0254">Endocytosis</keyword>
<dbReference type="CDD" id="cd00112">
    <property type="entry name" value="LDLa"/>
    <property type="match status" value="10"/>
</dbReference>
<feature type="domain" description="EGF-like" evidence="19">
    <location>
        <begin position="1341"/>
        <end position="1377"/>
    </location>
</feature>
<feature type="disulfide bond" evidence="16">
    <location>
        <begin position="1050"/>
        <end position="1068"/>
    </location>
</feature>
<feature type="disulfide bond" evidence="16">
    <location>
        <begin position="1103"/>
        <end position="1118"/>
    </location>
</feature>
<dbReference type="FunFam" id="2.120.10.30:FF:000035">
    <property type="entry name" value="Low-density lipoprotein receptor-related protein 2"/>
    <property type="match status" value="1"/>
</dbReference>
<dbReference type="SMART" id="SM00181">
    <property type="entry name" value="EGF"/>
    <property type="match status" value="8"/>
</dbReference>
<evidence type="ECO:0000256" key="3">
    <source>
        <dbReference type="ARBA" id="ARBA00022583"/>
    </source>
</evidence>
<dbReference type="GO" id="GO:0005886">
    <property type="term" value="C:plasma membrane"/>
    <property type="evidence" value="ECO:0007669"/>
    <property type="project" value="TreeGrafter"/>
</dbReference>
<feature type="domain" description="EGF-like" evidence="19">
    <location>
        <begin position="33"/>
        <end position="68"/>
    </location>
</feature>
<reference evidence="20 21" key="1">
    <citation type="submission" date="2013-05" db="EMBL/GenBank/DDBJ databases">
        <title>Draft genome of the parasitic nematode Anyclostoma ceylanicum.</title>
        <authorList>
            <person name="Mitreva M."/>
        </authorList>
    </citation>
    <scope>NUCLEOTIDE SEQUENCE [LARGE SCALE GENOMIC DNA]</scope>
</reference>
<keyword evidence="21" id="KW-1185">Reference proteome</keyword>
<keyword evidence="20" id="KW-0449">Lipoprotein</keyword>
<keyword evidence="2" id="KW-0245">EGF-like domain</keyword>
<dbReference type="SMART" id="SM00135">
    <property type="entry name" value="LY"/>
    <property type="match status" value="16"/>
</dbReference>
<feature type="disulfide bond" evidence="16">
    <location>
        <begin position="1837"/>
        <end position="1852"/>
    </location>
</feature>
<feature type="domain" description="EGF-like" evidence="19">
    <location>
        <begin position="1301"/>
        <end position="1338"/>
    </location>
</feature>
<evidence type="ECO:0000256" key="10">
    <source>
        <dbReference type="ARBA" id="ARBA00023157"/>
    </source>
</evidence>
<keyword evidence="8" id="KW-1133">Transmembrane helix</keyword>
<feature type="disulfide bond" evidence="16">
    <location>
        <begin position="1409"/>
        <end position="1424"/>
    </location>
</feature>
<feature type="disulfide bond" evidence="16">
    <location>
        <begin position="1900"/>
        <end position="1912"/>
    </location>
</feature>
<evidence type="ECO:0000256" key="5">
    <source>
        <dbReference type="ARBA" id="ARBA00022729"/>
    </source>
</evidence>
<feature type="domain" description="EGF-like calcium-binding" evidence="18">
    <location>
        <begin position="1412"/>
        <end position="1453"/>
    </location>
</feature>
<feature type="disulfide bond" evidence="16">
    <location>
        <begin position="1302"/>
        <end position="1314"/>
    </location>
</feature>
<feature type="disulfide bond" evidence="16">
    <location>
        <begin position="1216"/>
        <end position="1234"/>
    </location>
</feature>
<keyword evidence="10 16" id="KW-1015">Disulfide bond</keyword>
<evidence type="ECO:0000256" key="12">
    <source>
        <dbReference type="ARBA" id="ARBA00023176"/>
    </source>
</evidence>
<dbReference type="FunFam" id="4.10.400.10:FF:000005">
    <property type="entry name" value="low-density lipoprotein receptor-related protein 1B"/>
    <property type="match status" value="1"/>
</dbReference>
<evidence type="ECO:0000256" key="13">
    <source>
        <dbReference type="ARBA" id="ARBA00023180"/>
    </source>
</evidence>
<keyword evidence="6" id="KW-0677">Repeat</keyword>
<feature type="disulfide bond" evidence="16">
    <location>
        <begin position="1342"/>
        <end position="1354"/>
    </location>
</feature>
<evidence type="ECO:0000256" key="8">
    <source>
        <dbReference type="ARBA" id="ARBA00022989"/>
    </source>
</evidence>
<keyword evidence="9" id="KW-0472">Membrane</keyword>
<feature type="repeat" description="LDL-receptor class B" evidence="17">
    <location>
        <begin position="864"/>
        <end position="914"/>
    </location>
</feature>
<gene>
    <name evidence="20" type="ORF">ANCCEY_01934</name>
</gene>
<evidence type="ECO:0000256" key="16">
    <source>
        <dbReference type="PROSITE-ProRule" id="PRU00124"/>
    </source>
</evidence>
<feature type="domain" description="EGF-like" evidence="19">
    <location>
        <begin position="980"/>
        <end position="1029"/>
    </location>
</feature>
<evidence type="ECO:0000256" key="4">
    <source>
        <dbReference type="ARBA" id="ARBA00022692"/>
    </source>
</evidence>
<dbReference type="InterPro" id="IPR000742">
    <property type="entry name" value="EGF"/>
</dbReference>
<feature type="domain" description="EGF-like" evidence="19">
    <location>
        <begin position="1414"/>
        <end position="1453"/>
    </location>
</feature>
<dbReference type="PRINTS" id="PR00261">
    <property type="entry name" value="LDLRECEPTOR"/>
</dbReference>
<feature type="domain" description="EGF-like" evidence="19">
    <location>
        <begin position="364"/>
        <end position="401"/>
    </location>
</feature>
<proteinExistence type="inferred from homology"/>